<keyword evidence="3 5" id="KW-1133">Transmembrane helix</keyword>
<evidence type="ECO:0000256" key="5">
    <source>
        <dbReference type="SAM" id="Phobius"/>
    </source>
</evidence>
<dbReference type="InterPro" id="IPR036259">
    <property type="entry name" value="MFS_trans_sf"/>
</dbReference>
<dbReference type="GO" id="GO:0022857">
    <property type="term" value="F:transmembrane transporter activity"/>
    <property type="evidence" value="ECO:0007669"/>
    <property type="project" value="InterPro"/>
</dbReference>
<feature type="transmembrane region" description="Helical" evidence="5">
    <location>
        <begin position="57"/>
        <end position="77"/>
    </location>
</feature>
<feature type="transmembrane region" description="Helical" evidence="5">
    <location>
        <begin position="390"/>
        <end position="411"/>
    </location>
</feature>
<keyword evidence="2 5" id="KW-0812">Transmembrane</keyword>
<dbReference type="HOGENOM" id="CLU_008455_13_6_1"/>
<dbReference type="InterPro" id="IPR011701">
    <property type="entry name" value="MFS"/>
</dbReference>
<feature type="transmembrane region" description="Helical" evidence="5">
    <location>
        <begin position="278"/>
        <end position="301"/>
    </location>
</feature>
<evidence type="ECO:0000256" key="4">
    <source>
        <dbReference type="ARBA" id="ARBA00023136"/>
    </source>
</evidence>
<evidence type="ECO:0008006" key="8">
    <source>
        <dbReference type="Google" id="ProtNLM"/>
    </source>
</evidence>
<sequence length="534" mass="58723">MKLLALHEIEHSHGTVQLISDGQQLQHKKGTSIVLVPQPTGDDPNDPLNWPFEKRVAAYWSVLWLSALCHFCITGLAPGFGQLIEEFEISLTGSIRDPVRQTTSLAYLWPLLLGGTSEPLSVGTLHDILFLHERGTQSGVQAIWLSLGSSLAPPICGFLIQDRGWRLYHRLVSIMAGADLILRFFLVPDTQYKRDLNSALDAAGVEENDDMADGQTESHCEMVESKTGSQAIERLEPQRSAVPGIKPKKAYLEGLKPWSQVHKDVNLLGSFIRPWATWCYASVVWSVLSFSIHVTCVVVLINLNPVYLGALPYNFSTSQQGLVFLSPCLGNLFGSFFCGYVNDKLSQWSTRRNGGVFEPEMRLPVVAIPVLLVPAGLLMFGIGVAHETHWIVPVIGAGLVGVALTGIGSVIQPYLMDSYAPIIFDCRVTFNGFKNLVSFAVGFAVVPWLELDGVVAVFVILAVLVVVIDASALRIYLFGKKLRQRDTRLRIFLFLNEAFPGRCNACSGNFCTPTEEPALGKMSSYLEIEAAVFC</sequence>
<evidence type="ECO:0000313" key="7">
    <source>
        <dbReference type="Proteomes" id="UP000053789"/>
    </source>
</evidence>
<dbReference type="PANTHER" id="PTHR23502:SF34">
    <property type="entry name" value="PROTEIN HOL1"/>
    <property type="match status" value="1"/>
</dbReference>
<feature type="transmembrane region" description="Helical" evidence="5">
    <location>
        <begin position="363"/>
        <end position="384"/>
    </location>
</feature>
<dbReference type="VEuPathDB" id="FungiDB:Z519_09501"/>
<feature type="transmembrane region" description="Helical" evidence="5">
    <location>
        <begin position="432"/>
        <end position="449"/>
    </location>
</feature>
<evidence type="ECO:0000313" key="6">
    <source>
        <dbReference type="EMBL" id="KIW90070.1"/>
    </source>
</evidence>
<dbReference type="Gene3D" id="1.20.1250.20">
    <property type="entry name" value="MFS general substrate transporter like domains"/>
    <property type="match status" value="1"/>
</dbReference>
<feature type="transmembrane region" description="Helical" evidence="5">
    <location>
        <begin position="321"/>
        <end position="342"/>
    </location>
</feature>
<evidence type="ECO:0000256" key="3">
    <source>
        <dbReference type="ARBA" id="ARBA00022989"/>
    </source>
</evidence>
<evidence type="ECO:0000256" key="1">
    <source>
        <dbReference type="ARBA" id="ARBA00004141"/>
    </source>
</evidence>
<keyword evidence="4 5" id="KW-0472">Membrane</keyword>
<organism evidence="6 7">
    <name type="scientific">Cladophialophora bantiana (strain ATCC 10958 / CBS 173.52 / CDC B-1940 / NIH 8579)</name>
    <name type="common">Xylohypha bantiana</name>
    <dbReference type="NCBI Taxonomy" id="1442370"/>
    <lineage>
        <taxon>Eukaryota</taxon>
        <taxon>Fungi</taxon>
        <taxon>Dikarya</taxon>
        <taxon>Ascomycota</taxon>
        <taxon>Pezizomycotina</taxon>
        <taxon>Eurotiomycetes</taxon>
        <taxon>Chaetothyriomycetidae</taxon>
        <taxon>Chaetothyriales</taxon>
        <taxon>Herpotrichiellaceae</taxon>
        <taxon>Cladophialophora</taxon>
    </lineage>
</organism>
<feature type="transmembrane region" description="Helical" evidence="5">
    <location>
        <begin position="142"/>
        <end position="161"/>
    </location>
</feature>
<comment type="subcellular location">
    <subcellularLocation>
        <location evidence="1">Membrane</location>
        <topology evidence="1">Multi-pass membrane protein</topology>
    </subcellularLocation>
</comment>
<feature type="transmembrane region" description="Helical" evidence="5">
    <location>
        <begin position="455"/>
        <end position="478"/>
    </location>
</feature>
<keyword evidence="7" id="KW-1185">Reference proteome</keyword>
<reference evidence="6" key="1">
    <citation type="submission" date="2015-01" db="EMBL/GenBank/DDBJ databases">
        <title>The Genome Sequence of Cladophialophora bantiana CBS 173.52.</title>
        <authorList>
            <consortium name="The Broad Institute Genomics Platform"/>
            <person name="Cuomo C."/>
            <person name="de Hoog S."/>
            <person name="Gorbushina A."/>
            <person name="Stielow B."/>
            <person name="Teixiera M."/>
            <person name="Abouelleil A."/>
            <person name="Chapman S.B."/>
            <person name="Priest M."/>
            <person name="Young S.K."/>
            <person name="Wortman J."/>
            <person name="Nusbaum C."/>
            <person name="Birren B."/>
        </authorList>
    </citation>
    <scope>NUCLEOTIDE SEQUENCE [LARGE SCALE GENOMIC DNA]</scope>
    <source>
        <strain evidence="6">CBS 173.52</strain>
    </source>
</reference>
<dbReference type="PANTHER" id="PTHR23502">
    <property type="entry name" value="MAJOR FACILITATOR SUPERFAMILY"/>
    <property type="match status" value="1"/>
</dbReference>
<evidence type="ECO:0000256" key="2">
    <source>
        <dbReference type="ARBA" id="ARBA00022692"/>
    </source>
</evidence>
<dbReference type="RefSeq" id="XP_016616739.1">
    <property type="nucleotide sequence ID" value="XM_016767223.1"/>
</dbReference>
<dbReference type="OrthoDB" id="5215911at2759"/>
<name>A0A0D2HH38_CLAB1</name>
<dbReference type="GeneID" id="27702429"/>
<gene>
    <name evidence="6" type="ORF">Z519_09501</name>
</gene>
<dbReference type="Pfam" id="PF07690">
    <property type="entry name" value="MFS_1"/>
    <property type="match status" value="1"/>
</dbReference>
<dbReference type="AlphaFoldDB" id="A0A0D2HH38"/>
<dbReference type="Proteomes" id="UP000053789">
    <property type="component" value="Unassembled WGS sequence"/>
</dbReference>
<proteinExistence type="predicted"/>
<dbReference type="GO" id="GO:0005886">
    <property type="term" value="C:plasma membrane"/>
    <property type="evidence" value="ECO:0007669"/>
    <property type="project" value="TreeGrafter"/>
</dbReference>
<dbReference type="SUPFAM" id="SSF103473">
    <property type="entry name" value="MFS general substrate transporter"/>
    <property type="match status" value="1"/>
</dbReference>
<protein>
    <recommendedName>
        <fullName evidence="8">Major facilitator superfamily (MFS) profile domain-containing protein</fullName>
    </recommendedName>
</protein>
<accession>A0A0D2HH38</accession>
<dbReference type="EMBL" id="KN846994">
    <property type="protein sequence ID" value="KIW90070.1"/>
    <property type="molecule type" value="Genomic_DNA"/>
</dbReference>